<sequence length="485" mass="53302">MPANAHHGSGNTSYANPILPGWNSDPSCVFVPELDNTFFCTVSSFLSFPGIPVYASKDLVNWKLASHALNRAEQLPELSHSGTPSEGTWASTIRYHKGTLYLITAYISWYDGWHPDIRLFSTTNPYDDAGWGDPVIVQNPGNDIDPDLFFDDDSGKVYMSVAAGIWISELDVGTGAALTEPFRVWNGTGDRNPEGPHLYRKDGYYYLLIGEGGTETNHSVTLARATDIRGPYEAYPGNPLLTAKNTDDYFQTVGHADLFQDAAGNWWGICLATRSGPTWEIYPMGRETVLFPVTWEEGEWPVVDPIRGKMSGPLPPLDKKLPKAGPFVGEPEAMDFAPGSNLPGSFLFWRPPAEELFAVSPPEQPNSLKITPSRVNLTTDVGYDPRVEGLGFVARKQTATLFDFSVDLLFAPTTADTEAGITIFLTEYQHVDLGVVLLPDPYNGALVPSFRFRAETSGKPNITAPPETVVPIPHSHSCRRICDEK</sequence>
<dbReference type="PANTHER" id="PTHR42812:SF17">
    <property type="entry name" value="BETA-XYLOSIDASE C-TERMINAL CONCANAVALIN A-LIKE DOMAIN-CONTAINING PROTEIN-RELATED"/>
    <property type="match status" value="1"/>
</dbReference>
<dbReference type="AlphaFoldDB" id="A0A9P8ZVR6"/>
<dbReference type="GO" id="GO:0004553">
    <property type="term" value="F:hydrolase activity, hydrolyzing O-glycosyl compounds"/>
    <property type="evidence" value="ECO:0007669"/>
    <property type="project" value="InterPro"/>
</dbReference>
<dbReference type="SUPFAM" id="SSF75005">
    <property type="entry name" value="Arabinanase/levansucrase/invertase"/>
    <property type="match status" value="1"/>
</dbReference>
<comment type="similarity">
    <text evidence="1 5">Belongs to the glycosyl hydrolase 43 family.</text>
</comment>
<keyword evidence="2 5" id="KW-0378">Hydrolase</keyword>
<keyword evidence="3 5" id="KW-0326">Glycosidase</keyword>
<dbReference type="GO" id="GO:0005975">
    <property type="term" value="P:carbohydrate metabolic process"/>
    <property type="evidence" value="ECO:0007669"/>
    <property type="project" value="InterPro"/>
</dbReference>
<evidence type="ECO:0000256" key="2">
    <source>
        <dbReference type="ARBA" id="ARBA00022801"/>
    </source>
</evidence>
<dbReference type="InterPro" id="IPR006710">
    <property type="entry name" value="Glyco_hydro_43"/>
</dbReference>
<dbReference type="GeneID" id="70134603"/>
<dbReference type="SUPFAM" id="SSF49899">
    <property type="entry name" value="Concanavalin A-like lectins/glucanases"/>
    <property type="match status" value="1"/>
</dbReference>
<dbReference type="InterPro" id="IPR013320">
    <property type="entry name" value="ConA-like_dom_sf"/>
</dbReference>
<dbReference type="PANTHER" id="PTHR42812">
    <property type="entry name" value="BETA-XYLOSIDASE"/>
    <property type="match status" value="1"/>
</dbReference>
<evidence type="ECO:0000256" key="4">
    <source>
        <dbReference type="PIRSR" id="PIRSR606710-2"/>
    </source>
</evidence>
<evidence type="ECO:0000313" key="7">
    <source>
        <dbReference type="EMBL" id="KAH6648984.1"/>
    </source>
</evidence>
<evidence type="ECO:0000256" key="3">
    <source>
        <dbReference type="ARBA" id="ARBA00023295"/>
    </source>
</evidence>
<name>A0A9P8ZVR6_9PEZI</name>
<comment type="caution">
    <text evidence="7">The sequence shown here is derived from an EMBL/GenBank/DDBJ whole genome shotgun (WGS) entry which is preliminary data.</text>
</comment>
<reference evidence="7" key="1">
    <citation type="journal article" date="2021" name="Nat. Commun.">
        <title>Genetic determinants of endophytism in the Arabidopsis root mycobiome.</title>
        <authorList>
            <person name="Mesny F."/>
            <person name="Miyauchi S."/>
            <person name="Thiergart T."/>
            <person name="Pickel B."/>
            <person name="Atanasova L."/>
            <person name="Karlsson M."/>
            <person name="Huettel B."/>
            <person name="Barry K.W."/>
            <person name="Haridas S."/>
            <person name="Chen C."/>
            <person name="Bauer D."/>
            <person name="Andreopoulos W."/>
            <person name="Pangilinan J."/>
            <person name="LaButti K."/>
            <person name="Riley R."/>
            <person name="Lipzen A."/>
            <person name="Clum A."/>
            <person name="Drula E."/>
            <person name="Henrissat B."/>
            <person name="Kohler A."/>
            <person name="Grigoriev I.V."/>
            <person name="Martin F.M."/>
            <person name="Hacquard S."/>
        </authorList>
    </citation>
    <scope>NUCLEOTIDE SEQUENCE</scope>
    <source>
        <strain evidence="7">MPI-SDFR-AT-0073</strain>
    </source>
</reference>
<dbReference type="InterPro" id="IPR023296">
    <property type="entry name" value="Glyco_hydro_beta-prop_sf"/>
</dbReference>
<dbReference type="InterPro" id="IPR041542">
    <property type="entry name" value="GH43_C2"/>
</dbReference>
<dbReference type="EMBL" id="JAGPXC010000007">
    <property type="protein sequence ID" value="KAH6648984.1"/>
    <property type="molecule type" value="Genomic_DNA"/>
</dbReference>
<dbReference type="InterPro" id="IPR051795">
    <property type="entry name" value="Glycosyl_Hydrlase_43"/>
</dbReference>
<evidence type="ECO:0000313" key="8">
    <source>
        <dbReference type="Proteomes" id="UP000758603"/>
    </source>
</evidence>
<accession>A0A9P8ZVR6</accession>
<evidence type="ECO:0000256" key="1">
    <source>
        <dbReference type="ARBA" id="ARBA00009865"/>
    </source>
</evidence>
<dbReference type="Gene3D" id="2.115.10.20">
    <property type="entry name" value="Glycosyl hydrolase domain, family 43"/>
    <property type="match status" value="1"/>
</dbReference>
<dbReference type="Pfam" id="PF17851">
    <property type="entry name" value="GH43_C2"/>
    <property type="match status" value="1"/>
</dbReference>
<dbReference type="RefSeq" id="XP_045955491.1">
    <property type="nucleotide sequence ID" value="XM_046105712.1"/>
</dbReference>
<keyword evidence="8" id="KW-1185">Reference proteome</keyword>
<dbReference type="Proteomes" id="UP000758603">
    <property type="component" value="Unassembled WGS sequence"/>
</dbReference>
<feature type="site" description="Important for catalytic activity, responsible for pKa modulation of the active site Glu and correct orientation of both the proton donor and substrate" evidence="4">
    <location>
        <position position="145"/>
    </location>
</feature>
<protein>
    <submittedName>
        <fullName evidence="7">Glycosyl hydrolase</fullName>
    </submittedName>
</protein>
<proteinExistence type="inferred from homology"/>
<evidence type="ECO:0000256" key="5">
    <source>
        <dbReference type="RuleBase" id="RU361187"/>
    </source>
</evidence>
<evidence type="ECO:0000259" key="6">
    <source>
        <dbReference type="Pfam" id="PF17851"/>
    </source>
</evidence>
<dbReference type="Gene3D" id="2.60.120.200">
    <property type="match status" value="1"/>
</dbReference>
<dbReference type="OrthoDB" id="408373at2759"/>
<dbReference type="Pfam" id="PF04616">
    <property type="entry name" value="Glyco_hydro_43"/>
    <property type="match status" value="1"/>
</dbReference>
<gene>
    <name evidence="7" type="ORF">BKA67DRAFT_638330</name>
</gene>
<feature type="domain" description="Beta-xylosidase C-terminal Concanavalin A-like" evidence="6">
    <location>
        <begin position="335"/>
        <end position="436"/>
    </location>
</feature>
<organism evidence="7 8">
    <name type="scientific">Truncatella angustata</name>
    <dbReference type="NCBI Taxonomy" id="152316"/>
    <lineage>
        <taxon>Eukaryota</taxon>
        <taxon>Fungi</taxon>
        <taxon>Dikarya</taxon>
        <taxon>Ascomycota</taxon>
        <taxon>Pezizomycotina</taxon>
        <taxon>Sordariomycetes</taxon>
        <taxon>Xylariomycetidae</taxon>
        <taxon>Amphisphaeriales</taxon>
        <taxon>Sporocadaceae</taxon>
        <taxon>Truncatella</taxon>
    </lineage>
</organism>
<dbReference type="CDD" id="cd18833">
    <property type="entry name" value="GH43_PcXyl-like"/>
    <property type="match status" value="1"/>
</dbReference>